<evidence type="ECO:0000256" key="6">
    <source>
        <dbReference type="ARBA" id="ARBA00022516"/>
    </source>
</evidence>
<dbReference type="InterPro" id="IPR036736">
    <property type="entry name" value="ACP-like_sf"/>
</dbReference>
<keyword evidence="12" id="KW-0496">Mitochondrion</keyword>
<dbReference type="InterPro" id="IPR009081">
    <property type="entry name" value="PP-bd_ACP"/>
</dbReference>
<dbReference type="OMA" id="FNTICRR"/>
<keyword evidence="13 16" id="KW-0275">Fatty acid biosynthesis</keyword>
<dbReference type="NCBIfam" id="TIGR00517">
    <property type="entry name" value="acyl_carrier"/>
    <property type="match status" value="1"/>
</dbReference>
<name>A0A8T2U626_CERRI</name>
<accession>A0A8T2U626</accession>
<evidence type="ECO:0000313" key="18">
    <source>
        <dbReference type="EMBL" id="KAH7431257.1"/>
    </source>
</evidence>
<evidence type="ECO:0000256" key="15">
    <source>
        <dbReference type="ARBA" id="ARBA00063067"/>
    </source>
</evidence>
<dbReference type="HAMAP" id="MF_01217">
    <property type="entry name" value="Acyl_carrier"/>
    <property type="match status" value="1"/>
</dbReference>
<evidence type="ECO:0000256" key="3">
    <source>
        <dbReference type="ARBA" id="ARBA00010930"/>
    </source>
</evidence>
<feature type="domain" description="Carrier" evidence="17">
    <location>
        <begin position="32"/>
        <end position="107"/>
    </location>
</feature>
<keyword evidence="6 16" id="KW-0444">Lipid biosynthesis</keyword>
<dbReference type="AlphaFoldDB" id="A0A8T2U626"/>
<dbReference type="NCBIfam" id="NF002148">
    <property type="entry name" value="PRK00982.1-2"/>
    <property type="match status" value="1"/>
</dbReference>
<reference evidence="18" key="1">
    <citation type="submission" date="2021-08" db="EMBL/GenBank/DDBJ databases">
        <title>WGS assembly of Ceratopteris richardii.</title>
        <authorList>
            <person name="Marchant D.B."/>
            <person name="Chen G."/>
            <person name="Jenkins J."/>
            <person name="Shu S."/>
            <person name="Leebens-Mack J."/>
            <person name="Grimwood J."/>
            <person name="Schmutz J."/>
            <person name="Soltis P."/>
            <person name="Soltis D."/>
            <person name="Chen Z.-H."/>
        </authorList>
    </citation>
    <scope>NUCLEOTIDE SEQUENCE</scope>
    <source>
        <strain evidence="18">Whitten #5841</strain>
        <tissue evidence="18">Leaf</tissue>
    </source>
</reference>
<dbReference type="GO" id="GO:0000036">
    <property type="term" value="F:acyl carrier activity"/>
    <property type="evidence" value="ECO:0007669"/>
    <property type="project" value="TreeGrafter"/>
</dbReference>
<keyword evidence="8" id="KW-0276">Fatty acid metabolism</keyword>
<evidence type="ECO:0000256" key="9">
    <source>
        <dbReference type="ARBA" id="ARBA00022946"/>
    </source>
</evidence>
<dbReference type="FunFam" id="1.10.1200.10:FF:000003">
    <property type="entry name" value="Acyl carrier protein"/>
    <property type="match status" value="1"/>
</dbReference>
<comment type="pathway">
    <text evidence="2">Lipid metabolism; fatty acid biosynthesis.</text>
</comment>
<evidence type="ECO:0000256" key="14">
    <source>
        <dbReference type="ARBA" id="ARBA00057783"/>
    </source>
</evidence>
<comment type="subcellular location">
    <subcellularLocation>
        <location evidence="1">Mitochondrion</location>
    </subcellularLocation>
</comment>
<evidence type="ECO:0000256" key="16">
    <source>
        <dbReference type="RuleBase" id="RU000722"/>
    </source>
</evidence>
<keyword evidence="9" id="KW-0809">Transit peptide</keyword>
<evidence type="ECO:0000256" key="4">
    <source>
        <dbReference type="ARBA" id="ARBA00022448"/>
    </source>
</evidence>
<sequence>MQSLRSAVLRQIRVPVGPSCRFLSAAAQLDKAEVIDRILSVVKSFPKADPSKVTPSSHFQSDLGLDSLDNVEIVMAIEEEFALEIPDAEADKLDSCSAAIDYIAAHPMAK</sequence>
<evidence type="ECO:0000256" key="2">
    <source>
        <dbReference type="ARBA" id="ARBA00005194"/>
    </source>
</evidence>
<evidence type="ECO:0000256" key="8">
    <source>
        <dbReference type="ARBA" id="ARBA00022832"/>
    </source>
</evidence>
<comment type="subunit">
    <text evidence="15">Complex I is composed of at least 49 different subunits.</text>
</comment>
<dbReference type="PROSITE" id="PS50075">
    <property type="entry name" value="CARRIER"/>
    <property type="match status" value="1"/>
</dbReference>
<dbReference type="GO" id="GO:0000035">
    <property type="term" value="F:acyl binding"/>
    <property type="evidence" value="ECO:0007669"/>
    <property type="project" value="TreeGrafter"/>
</dbReference>
<keyword evidence="19" id="KW-1185">Reference proteome</keyword>
<dbReference type="GO" id="GO:0005739">
    <property type="term" value="C:mitochondrion"/>
    <property type="evidence" value="ECO:0007669"/>
    <property type="project" value="UniProtKB-SubCell"/>
</dbReference>
<organism evidence="18 19">
    <name type="scientific">Ceratopteris richardii</name>
    <name type="common">Triangle waterfern</name>
    <dbReference type="NCBI Taxonomy" id="49495"/>
    <lineage>
        <taxon>Eukaryota</taxon>
        <taxon>Viridiplantae</taxon>
        <taxon>Streptophyta</taxon>
        <taxon>Embryophyta</taxon>
        <taxon>Tracheophyta</taxon>
        <taxon>Polypodiopsida</taxon>
        <taxon>Polypodiidae</taxon>
        <taxon>Polypodiales</taxon>
        <taxon>Pteridineae</taxon>
        <taxon>Pteridaceae</taxon>
        <taxon>Parkerioideae</taxon>
        <taxon>Ceratopteris</taxon>
    </lineage>
</organism>
<keyword evidence="7" id="KW-0597">Phosphoprotein</keyword>
<evidence type="ECO:0000256" key="10">
    <source>
        <dbReference type="ARBA" id="ARBA00022982"/>
    </source>
</evidence>
<dbReference type="SUPFAM" id="SSF47336">
    <property type="entry name" value="ACP-like"/>
    <property type="match status" value="1"/>
</dbReference>
<proteinExistence type="inferred from homology"/>
<evidence type="ECO:0000256" key="7">
    <source>
        <dbReference type="ARBA" id="ARBA00022553"/>
    </source>
</evidence>
<evidence type="ECO:0000313" key="19">
    <source>
        <dbReference type="Proteomes" id="UP000825935"/>
    </source>
</evidence>
<evidence type="ECO:0000256" key="13">
    <source>
        <dbReference type="ARBA" id="ARBA00023160"/>
    </source>
</evidence>
<keyword evidence="5 16" id="KW-0596">Phosphopantetheine</keyword>
<evidence type="ECO:0000256" key="11">
    <source>
        <dbReference type="ARBA" id="ARBA00023098"/>
    </source>
</evidence>
<keyword evidence="11" id="KW-0443">Lipid metabolism</keyword>
<dbReference type="EMBL" id="CM035413">
    <property type="protein sequence ID" value="KAH7431257.1"/>
    <property type="molecule type" value="Genomic_DNA"/>
</dbReference>
<dbReference type="PANTHER" id="PTHR20863">
    <property type="entry name" value="ACYL CARRIER PROTEIN"/>
    <property type="match status" value="1"/>
</dbReference>
<dbReference type="EMBL" id="CM035413">
    <property type="protein sequence ID" value="KAH7431258.1"/>
    <property type="molecule type" value="Genomic_DNA"/>
</dbReference>
<dbReference type="Proteomes" id="UP000825935">
    <property type="component" value="Chromosome 8"/>
</dbReference>
<evidence type="ECO:0000256" key="12">
    <source>
        <dbReference type="ARBA" id="ARBA00023128"/>
    </source>
</evidence>
<dbReference type="InterPro" id="IPR003231">
    <property type="entry name" value="ACP"/>
</dbReference>
<dbReference type="PANTHER" id="PTHR20863:SF28">
    <property type="entry name" value="ACYL CARRIER PROTEIN, MITOCHONDRIAL"/>
    <property type="match status" value="1"/>
</dbReference>
<gene>
    <name evidence="18" type="ORF">KP509_08G039700</name>
</gene>
<dbReference type="Pfam" id="PF00550">
    <property type="entry name" value="PP-binding"/>
    <property type="match status" value="1"/>
</dbReference>
<comment type="similarity">
    <text evidence="3">Belongs to the acyl carrier protein (ACP) family.</text>
</comment>
<dbReference type="Gene3D" id="1.10.1200.10">
    <property type="entry name" value="ACP-like"/>
    <property type="match status" value="1"/>
</dbReference>
<evidence type="ECO:0000259" key="17">
    <source>
        <dbReference type="PROSITE" id="PS50075"/>
    </source>
</evidence>
<keyword evidence="4" id="KW-0813">Transport</keyword>
<keyword evidence="10" id="KW-0249">Electron transport</keyword>
<evidence type="ECO:0000256" key="1">
    <source>
        <dbReference type="ARBA" id="ARBA00004173"/>
    </source>
</evidence>
<evidence type="ECO:0000256" key="5">
    <source>
        <dbReference type="ARBA" id="ARBA00022450"/>
    </source>
</evidence>
<comment type="function">
    <text evidence="14">Carrier of the growing fatty acid chain in fatty acid biosynthesis. May be involved in the synthesis of short and medium chain fatty acids. Accessory and non-catalytic subunit of the mitochondrial membrane respiratory chain NADH dehydrogenase (Complex I), which functions in the transfer of electrons from NADH to the respiratory chain.</text>
</comment>
<dbReference type="OrthoDB" id="448946at2759"/>
<protein>
    <recommendedName>
        <fullName evidence="16">Acyl carrier protein</fullName>
    </recommendedName>
</protein>
<comment type="caution">
    <text evidence="18">The sequence shown here is derived from an EMBL/GenBank/DDBJ whole genome shotgun (WGS) entry which is preliminary data.</text>
</comment>